<evidence type="ECO:0000259" key="2">
    <source>
        <dbReference type="Pfam" id="PF20382"/>
    </source>
</evidence>
<organism evidence="3 4">
    <name type="scientific">Aeoliella mucimassa</name>
    <dbReference type="NCBI Taxonomy" id="2527972"/>
    <lineage>
        <taxon>Bacteria</taxon>
        <taxon>Pseudomonadati</taxon>
        <taxon>Planctomycetota</taxon>
        <taxon>Planctomycetia</taxon>
        <taxon>Pirellulales</taxon>
        <taxon>Lacipirellulaceae</taxon>
        <taxon>Aeoliella</taxon>
    </lineage>
</organism>
<dbReference type="RefSeq" id="WP_145251123.1">
    <property type="nucleotide sequence ID" value="NZ_CP036278.1"/>
</dbReference>
<gene>
    <name evidence="3" type="ORF">Pan181_49740</name>
</gene>
<protein>
    <recommendedName>
        <fullName evidence="2">DUF6677 domain-containing protein</fullName>
    </recommendedName>
</protein>
<keyword evidence="1" id="KW-0812">Transmembrane</keyword>
<feature type="transmembrane region" description="Helical" evidence="1">
    <location>
        <begin position="45"/>
        <end position="64"/>
    </location>
</feature>
<dbReference type="EMBL" id="CP036278">
    <property type="protein sequence ID" value="QDU58734.1"/>
    <property type="molecule type" value="Genomic_DNA"/>
</dbReference>
<feature type="transmembrane region" description="Helical" evidence="1">
    <location>
        <begin position="21"/>
        <end position="38"/>
    </location>
</feature>
<dbReference type="OrthoDB" id="281398at2"/>
<keyword evidence="1" id="KW-1133">Transmembrane helix</keyword>
<feature type="domain" description="DUF6677" evidence="2">
    <location>
        <begin position="23"/>
        <end position="205"/>
    </location>
</feature>
<dbReference type="KEGG" id="amuc:Pan181_49740"/>
<dbReference type="AlphaFoldDB" id="A0A518AVI1"/>
<proteinExistence type="predicted"/>
<feature type="transmembrane region" description="Helical" evidence="1">
    <location>
        <begin position="174"/>
        <end position="195"/>
    </location>
</feature>
<keyword evidence="1" id="KW-0472">Membrane</keyword>
<sequence>MADPNPYTTADQQPEVDLRDARLAAFLAWLFPGLGHLYQRRVGKGLLFMITIMATFAYGMYLGGGRVVYASTTNPVGNFTKFKERWHYACQLPIGLPALPAYVQTWRVENGNEPLHWFGDNFERPPYNVQTLQLASPATERGVLEAEYLQSTDQSKNTVLHISEREKWNHDYNYLFELGTVFTMIAGLMNVLAICDARWGPLTHLKPEPKSDDNANSDSST</sequence>
<evidence type="ECO:0000313" key="3">
    <source>
        <dbReference type="EMBL" id="QDU58734.1"/>
    </source>
</evidence>
<evidence type="ECO:0000313" key="4">
    <source>
        <dbReference type="Proteomes" id="UP000315750"/>
    </source>
</evidence>
<dbReference type="Pfam" id="PF20382">
    <property type="entry name" value="DUF6677"/>
    <property type="match status" value="1"/>
</dbReference>
<keyword evidence="4" id="KW-1185">Reference proteome</keyword>
<dbReference type="Proteomes" id="UP000315750">
    <property type="component" value="Chromosome"/>
</dbReference>
<reference evidence="3 4" key="1">
    <citation type="submission" date="2019-02" db="EMBL/GenBank/DDBJ databases">
        <title>Deep-cultivation of Planctomycetes and their phenomic and genomic characterization uncovers novel biology.</title>
        <authorList>
            <person name="Wiegand S."/>
            <person name="Jogler M."/>
            <person name="Boedeker C."/>
            <person name="Pinto D."/>
            <person name="Vollmers J."/>
            <person name="Rivas-Marin E."/>
            <person name="Kohn T."/>
            <person name="Peeters S.H."/>
            <person name="Heuer A."/>
            <person name="Rast P."/>
            <person name="Oberbeckmann S."/>
            <person name="Bunk B."/>
            <person name="Jeske O."/>
            <person name="Meyerdierks A."/>
            <person name="Storesund J.E."/>
            <person name="Kallscheuer N."/>
            <person name="Luecker S."/>
            <person name="Lage O.M."/>
            <person name="Pohl T."/>
            <person name="Merkel B.J."/>
            <person name="Hornburger P."/>
            <person name="Mueller R.-W."/>
            <person name="Bruemmer F."/>
            <person name="Labrenz M."/>
            <person name="Spormann A.M."/>
            <person name="Op den Camp H."/>
            <person name="Overmann J."/>
            <person name="Amann R."/>
            <person name="Jetten M.S.M."/>
            <person name="Mascher T."/>
            <person name="Medema M.H."/>
            <person name="Devos D.P."/>
            <person name="Kaster A.-K."/>
            <person name="Ovreas L."/>
            <person name="Rohde M."/>
            <person name="Galperin M.Y."/>
            <person name="Jogler C."/>
        </authorList>
    </citation>
    <scope>NUCLEOTIDE SEQUENCE [LARGE SCALE GENOMIC DNA]</scope>
    <source>
        <strain evidence="3 4">Pan181</strain>
    </source>
</reference>
<accession>A0A518AVI1</accession>
<dbReference type="InterPro" id="IPR046499">
    <property type="entry name" value="DUF6677"/>
</dbReference>
<evidence type="ECO:0000256" key="1">
    <source>
        <dbReference type="SAM" id="Phobius"/>
    </source>
</evidence>
<name>A0A518AVI1_9BACT</name>